<dbReference type="EMBL" id="SATR01000204">
    <property type="protein sequence ID" value="TFH88930.1"/>
    <property type="molecule type" value="Genomic_DNA"/>
</dbReference>
<reference evidence="2 3" key="1">
    <citation type="submission" date="2019-01" db="EMBL/GenBank/DDBJ databases">
        <title>Vibrio BEI176 sp. nov, a marine bacterium isolated from China: eastern marignal seas.</title>
        <authorList>
            <person name="Li B."/>
        </authorList>
    </citation>
    <scope>NUCLEOTIDE SEQUENCE [LARGE SCALE GENOMIC DNA]</scope>
    <source>
        <strain evidence="2 3">BEI176</strain>
    </source>
</reference>
<dbReference type="OrthoDB" id="119238at2"/>
<evidence type="ECO:0000259" key="1">
    <source>
        <dbReference type="Pfam" id="PF18735"/>
    </source>
</evidence>
<comment type="caution">
    <text evidence="2">The sequence shown here is derived from an EMBL/GenBank/DDBJ whole genome shotgun (WGS) entry which is preliminary data.</text>
</comment>
<dbReference type="InterPro" id="IPR041519">
    <property type="entry name" value="HEPN_RiboL-PSP"/>
</dbReference>
<evidence type="ECO:0000313" key="2">
    <source>
        <dbReference type="EMBL" id="TFH88930.1"/>
    </source>
</evidence>
<organism evidence="2 3">
    <name type="scientific">Vibrio ouci</name>
    <dbReference type="NCBI Taxonomy" id="2499078"/>
    <lineage>
        <taxon>Bacteria</taxon>
        <taxon>Pseudomonadati</taxon>
        <taxon>Pseudomonadota</taxon>
        <taxon>Gammaproteobacteria</taxon>
        <taxon>Vibrionales</taxon>
        <taxon>Vibrionaceae</taxon>
        <taxon>Vibrio</taxon>
    </lineage>
</organism>
<protein>
    <recommendedName>
        <fullName evidence="1">RiboL-PSP-HEPN domain-containing protein</fullName>
    </recommendedName>
</protein>
<proteinExistence type="predicted"/>
<dbReference type="Pfam" id="PF18735">
    <property type="entry name" value="HEPN_RiboL-PSP"/>
    <property type="match status" value="1"/>
</dbReference>
<evidence type="ECO:0000313" key="3">
    <source>
        <dbReference type="Proteomes" id="UP000297753"/>
    </source>
</evidence>
<keyword evidence="3" id="KW-1185">Reference proteome</keyword>
<dbReference type="Proteomes" id="UP000297753">
    <property type="component" value="Unassembled WGS sequence"/>
</dbReference>
<gene>
    <name evidence="2" type="ORF">ELS82_25145</name>
</gene>
<name>A0A4Y8W7P3_9VIBR</name>
<accession>A0A4Y8W7P3</accession>
<sequence length="250" mass="28574">MSSIKEYIFDLEEQAKSDWIQEKLGDFDADESSPGWSELEQEYASIMESKEAEAEYLWYLENSYSHFYEKLRNELNSLHKVLKGAFSQSTEQVVLKMSYVHAVTILESFISDYIKTLIVKNDYLLNNLLNSESISNKKLNFGEQRFALKDVYNSKTGVVGITLEELSKVSFHNITHVTVILKAMFNSDFQYSTRDIGMVGNLRHDFVHRNGVDKNGKEIVLQVSDVLSAIETIDVFAGELHSFVIAELNA</sequence>
<dbReference type="AlphaFoldDB" id="A0A4Y8W7P3"/>
<feature type="domain" description="RiboL-PSP-HEPN" evidence="1">
    <location>
        <begin position="68"/>
        <end position="234"/>
    </location>
</feature>
<dbReference type="RefSeq" id="WP_017191344.1">
    <property type="nucleotide sequence ID" value="NZ_SATR01000204.1"/>
</dbReference>